<dbReference type="InParanoid" id="A0A2K1YNF7"/>
<sequence>MHIFLDEDCTVGVELLSSKEPVMRVSLGKWQAQLLSVCWNCNQRNQISLIMLSRIDGKLFVTENTKR</sequence>
<reference evidence="1 2" key="1">
    <citation type="journal article" date="2006" name="Science">
        <title>The genome of black cottonwood, Populus trichocarpa (Torr. &amp; Gray).</title>
        <authorList>
            <person name="Tuskan G.A."/>
            <person name="Difazio S."/>
            <person name="Jansson S."/>
            <person name="Bohlmann J."/>
            <person name="Grigoriev I."/>
            <person name="Hellsten U."/>
            <person name="Putnam N."/>
            <person name="Ralph S."/>
            <person name="Rombauts S."/>
            <person name="Salamov A."/>
            <person name="Schein J."/>
            <person name="Sterck L."/>
            <person name="Aerts A."/>
            <person name="Bhalerao R.R."/>
            <person name="Bhalerao R.P."/>
            <person name="Blaudez D."/>
            <person name="Boerjan W."/>
            <person name="Brun A."/>
            <person name="Brunner A."/>
            <person name="Busov V."/>
            <person name="Campbell M."/>
            <person name="Carlson J."/>
            <person name="Chalot M."/>
            <person name="Chapman J."/>
            <person name="Chen G.L."/>
            <person name="Cooper D."/>
            <person name="Coutinho P.M."/>
            <person name="Couturier J."/>
            <person name="Covert S."/>
            <person name="Cronk Q."/>
            <person name="Cunningham R."/>
            <person name="Davis J."/>
            <person name="Degroeve S."/>
            <person name="Dejardin A."/>
            <person name="Depamphilis C."/>
            <person name="Detter J."/>
            <person name="Dirks B."/>
            <person name="Dubchak I."/>
            <person name="Duplessis S."/>
            <person name="Ehlting J."/>
            <person name="Ellis B."/>
            <person name="Gendler K."/>
            <person name="Goodstein D."/>
            <person name="Gribskov M."/>
            <person name="Grimwood J."/>
            <person name="Groover A."/>
            <person name="Gunter L."/>
            <person name="Hamberger B."/>
            <person name="Heinze B."/>
            <person name="Helariutta Y."/>
            <person name="Henrissat B."/>
            <person name="Holligan D."/>
            <person name="Holt R."/>
            <person name="Huang W."/>
            <person name="Islam-Faridi N."/>
            <person name="Jones S."/>
            <person name="Jones-Rhoades M."/>
            <person name="Jorgensen R."/>
            <person name="Joshi C."/>
            <person name="Kangasjarvi J."/>
            <person name="Karlsson J."/>
            <person name="Kelleher C."/>
            <person name="Kirkpatrick R."/>
            <person name="Kirst M."/>
            <person name="Kohler A."/>
            <person name="Kalluri U."/>
            <person name="Larimer F."/>
            <person name="Leebens-Mack J."/>
            <person name="Leple J.C."/>
            <person name="Locascio P."/>
            <person name="Lou Y."/>
            <person name="Lucas S."/>
            <person name="Martin F."/>
            <person name="Montanini B."/>
            <person name="Napoli C."/>
            <person name="Nelson D.R."/>
            <person name="Nelson C."/>
            <person name="Nieminen K."/>
            <person name="Nilsson O."/>
            <person name="Pereda V."/>
            <person name="Peter G."/>
            <person name="Philippe R."/>
            <person name="Pilate G."/>
            <person name="Poliakov A."/>
            <person name="Razumovskaya J."/>
            <person name="Richardson P."/>
            <person name="Rinaldi C."/>
            <person name="Ritland K."/>
            <person name="Rouze P."/>
            <person name="Ryaboy D."/>
            <person name="Schmutz J."/>
            <person name="Schrader J."/>
            <person name="Segerman B."/>
            <person name="Shin H."/>
            <person name="Siddiqui A."/>
            <person name="Sterky F."/>
            <person name="Terry A."/>
            <person name="Tsai C.J."/>
            <person name="Uberbacher E."/>
            <person name="Unneberg P."/>
            <person name="Vahala J."/>
            <person name="Wall K."/>
            <person name="Wessler S."/>
            <person name="Yang G."/>
            <person name="Yin T."/>
            <person name="Douglas C."/>
            <person name="Marra M."/>
            <person name="Sandberg G."/>
            <person name="Van de Peer Y."/>
            <person name="Rokhsar D."/>
        </authorList>
    </citation>
    <scope>NUCLEOTIDE SEQUENCE [LARGE SCALE GENOMIC DNA]</scope>
    <source>
        <strain evidence="2">cv. Nisqually</strain>
    </source>
</reference>
<dbReference type="Proteomes" id="UP000006729">
    <property type="component" value="Chromosome 10"/>
</dbReference>
<gene>
    <name evidence="1" type="ORF">POPTR_010G038000</name>
</gene>
<accession>A0A2K1YNF7</accession>
<evidence type="ECO:0000313" key="2">
    <source>
        <dbReference type="Proteomes" id="UP000006729"/>
    </source>
</evidence>
<proteinExistence type="predicted"/>
<dbReference type="EMBL" id="CM009299">
    <property type="protein sequence ID" value="PNT14561.1"/>
    <property type="molecule type" value="Genomic_DNA"/>
</dbReference>
<evidence type="ECO:0000313" key="1">
    <source>
        <dbReference type="EMBL" id="PNT14561.1"/>
    </source>
</evidence>
<keyword evidence="2" id="KW-1185">Reference proteome</keyword>
<name>A0A2K1YNF7_POPTR</name>
<protein>
    <submittedName>
        <fullName evidence="1">Uncharacterized protein</fullName>
    </submittedName>
</protein>
<organism evidence="1 2">
    <name type="scientific">Populus trichocarpa</name>
    <name type="common">Western balsam poplar</name>
    <name type="synonym">Populus balsamifera subsp. trichocarpa</name>
    <dbReference type="NCBI Taxonomy" id="3694"/>
    <lineage>
        <taxon>Eukaryota</taxon>
        <taxon>Viridiplantae</taxon>
        <taxon>Streptophyta</taxon>
        <taxon>Embryophyta</taxon>
        <taxon>Tracheophyta</taxon>
        <taxon>Spermatophyta</taxon>
        <taxon>Magnoliopsida</taxon>
        <taxon>eudicotyledons</taxon>
        <taxon>Gunneridae</taxon>
        <taxon>Pentapetalae</taxon>
        <taxon>rosids</taxon>
        <taxon>fabids</taxon>
        <taxon>Malpighiales</taxon>
        <taxon>Salicaceae</taxon>
        <taxon>Saliceae</taxon>
        <taxon>Populus</taxon>
    </lineage>
</organism>
<dbReference type="AlphaFoldDB" id="A0A2K1YNF7"/>